<sequence>MKNEINKYRTKNSPDTSKVTDIEYVQDSQGRGLANQLQVNLGKDFSVNGIFKPNATFENVTAEVKSMTSNLTSEDFLIILAGSNNALDGKTVTTDNLSTISNIENTNVIIIAVLYWKGRPVLNEFTYKINLQIYNELVVGKQNFSLFDIDTIMNKTDFTFHGRHLNLKGKKKLSFRLSQLITQTERSISNKMQWINYSNLITISENVTSINSNNNFQLGQTASSALYPNLPQTDEELQGFRLHRQSKDRYTFTSGKEKGGGVLVAVPEIYKSEQIHISHILRNIDIVCVKIANNSYRFYLLVLYVPPAQKVNEYEELFEYVSSLYFLLDSNLLILGDLNIPELAYYQNNPASNSTTLLQNYVTFIDYMNLTRRNYVLNSMDRILDVVLSNMNCEVERELNLLINEDSYHPTLSISINIQTNRKKNLKVNEIQIYNFKKLILH</sequence>
<dbReference type="AlphaFoldDB" id="A0A8K0CFG0"/>
<accession>A0A8K0CFG0</accession>
<dbReference type="EMBL" id="VTPC01087976">
    <property type="protein sequence ID" value="KAF2886355.1"/>
    <property type="molecule type" value="Genomic_DNA"/>
</dbReference>
<dbReference type="Gene3D" id="3.60.10.10">
    <property type="entry name" value="Endonuclease/exonuclease/phosphatase"/>
    <property type="match status" value="1"/>
</dbReference>
<keyword evidence="2" id="KW-1185">Reference proteome</keyword>
<dbReference type="Proteomes" id="UP000801492">
    <property type="component" value="Unassembled WGS sequence"/>
</dbReference>
<evidence type="ECO:0000313" key="1">
    <source>
        <dbReference type="EMBL" id="KAF2886355.1"/>
    </source>
</evidence>
<reference evidence="1" key="1">
    <citation type="submission" date="2019-08" db="EMBL/GenBank/DDBJ databases">
        <title>The genome of the North American firefly Photinus pyralis.</title>
        <authorList>
            <consortium name="Photinus pyralis genome working group"/>
            <person name="Fallon T.R."/>
            <person name="Sander Lower S.E."/>
            <person name="Weng J.-K."/>
        </authorList>
    </citation>
    <scope>NUCLEOTIDE SEQUENCE</scope>
    <source>
        <strain evidence="1">TRF0915ILg1</strain>
        <tissue evidence="1">Whole body</tissue>
    </source>
</reference>
<gene>
    <name evidence="1" type="ORF">ILUMI_19819</name>
</gene>
<dbReference type="InterPro" id="IPR036691">
    <property type="entry name" value="Endo/exonu/phosph_ase_sf"/>
</dbReference>
<dbReference type="SUPFAM" id="SSF52266">
    <property type="entry name" value="SGNH hydrolase"/>
    <property type="match status" value="1"/>
</dbReference>
<comment type="caution">
    <text evidence="1">The sequence shown here is derived from an EMBL/GenBank/DDBJ whole genome shotgun (WGS) entry which is preliminary data.</text>
</comment>
<evidence type="ECO:0008006" key="3">
    <source>
        <dbReference type="Google" id="ProtNLM"/>
    </source>
</evidence>
<dbReference type="SUPFAM" id="SSF56219">
    <property type="entry name" value="DNase I-like"/>
    <property type="match status" value="1"/>
</dbReference>
<organism evidence="1 2">
    <name type="scientific">Ignelater luminosus</name>
    <name type="common">Cucubano</name>
    <name type="synonym">Pyrophorus luminosus</name>
    <dbReference type="NCBI Taxonomy" id="2038154"/>
    <lineage>
        <taxon>Eukaryota</taxon>
        <taxon>Metazoa</taxon>
        <taxon>Ecdysozoa</taxon>
        <taxon>Arthropoda</taxon>
        <taxon>Hexapoda</taxon>
        <taxon>Insecta</taxon>
        <taxon>Pterygota</taxon>
        <taxon>Neoptera</taxon>
        <taxon>Endopterygota</taxon>
        <taxon>Coleoptera</taxon>
        <taxon>Polyphaga</taxon>
        <taxon>Elateriformia</taxon>
        <taxon>Elateroidea</taxon>
        <taxon>Elateridae</taxon>
        <taxon>Agrypninae</taxon>
        <taxon>Pyrophorini</taxon>
        <taxon>Ignelater</taxon>
    </lineage>
</organism>
<evidence type="ECO:0000313" key="2">
    <source>
        <dbReference type="Proteomes" id="UP000801492"/>
    </source>
</evidence>
<protein>
    <recommendedName>
        <fullName evidence="3">Endonuclease/exonuclease/phosphatase domain-containing protein</fullName>
    </recommendedName>
</protein>
<dbReference type="OrthoDB" id="7701049at2759"/>
<proteinExistence type="predicted"/>
<name>A0A8K0CFG0_IGNLU</name>